<dbReference type="AlphaFoldDB" id="A0A4S2GY51"/>
<dbReference type="InterPro" id="IPR023346">
    <property type="entry name" value="Lysozyme-like_dom_sf"/>
</dbReference>
<evidence type="ECO:0000259" key="8">
    <source>
        <dbReference type="SMART" id="SM00062"/>
    </source>
</evidence>
<comment type="function">
    <text evidence="7">Murein-degrading enzyme that degrades murein glycan strands and insoluble, high-molecular weight murein sacculi, with the concomitant formation of a 1,6-anhydromuramoyl product. Lytic transglycosylases (LTs) play an integral role in the metabolism of the peptidoglycan (PG) sacculus. Their lytic action creates space within the PG sacculus to allow for its expansion as well as for the insertion of various structures such as secretion systems and flagella.</text>
</comment>
<comment type="caution">
    <text evidence="9">The sequence shown here is derived from an EMBL/GenBank/DDBJ whole genome shotgun (WGS) entry which is preliminary data.</text>
</comment>
<dbReference type="Proteomes" id="UP000308054">
    <property type="component" value="Unassembled WGS sequence"/>
</dbReference>
<sequence precursor="true">MTRPYQALAASLLCALLALVLAACGGNGAGPAPGRGVPADFAELTETGGELVVLTLEGPTTYFRMNGEITGYEVELAETFARDHGLSVRFVVKRDIEALFEAINEREGHIAAAGLTVTEARRERLEFGPAYKNVRQQLVCHDDQDEPTRAEELSGFRIAVVAGSSYAETMEELAADNTRIGWTERQAGSAMPLLAAVDRGNLDCTVADSNLVAYARRVHPELVAPMNLTEDQPLAWAVAPGVEGLHEALDAWFAQSHRNGFLQALDERWYGHFEEFDYVDVVAFIERLDERLPRFRPYFELAAADTPFSWTLLAAQAYQESHWDPDARSPTGVRGLMMLTLSTAERVGVENRLDPRQSVAGGAIYLADLYERVPDAVQGEDRLWFALAAYNVGMGHVYDARALAERRGLDKNSWDDVAEVFPLLSQPEYYRNARHGYCRGHEPVQYVRKIREYYAMLHANLAL</sequence>
<proteinExistence type="inferred from homology"/>
<dbReference type="NCBIfam" id="NF008112">
    <property type="entry name" value="PRK10859.1"/>
    <property type="match status" value="1"/>
</dbReference>
<comment type="similarity">
    <text evidence="7">In the C-terminal section; belongs to the transglycosylase Slt family.</text>
</comment>
<dbReference type="EMBL" id="SRXW01000004">
    <property type="protein sequence ID" value="TGY87994.1"/>
    <property type="molecule type" value="Genomic_DNA"/>
</dbReference>
<dbReference type="EC" id="4.2.2.n1" evidence="7"/>
<reference evidence="9 10" key="1">
    <citation type="journal article" date="2017" name="Int. J. Syst. Evol. Microbiol.">
        <title>Marinicauda algicola sp. nov., isolated from a marine red alga Rhodosorus marinus.</title>
        <authorList>
            <person name="Jeong S.E."/>
            <person name="Jeon S.H."/>
            <person name="Chun B.H."/>
            <person name="Kim D.W."/>
            <person name="Jeon C.O."/>
        </authorList>
    </citation>
    <scope>NUCLEOTIDE SEQUENCE [LARGE SCALE GENOMIC DNA]</scope>
    <source>
        <strain evidence="9 10">JCM 31718</strain>
    </source>
</reference>
<evidence type="ECO:0000256" key="1">
    <source>
        <dbReference type="ARBA" id="ARBA00009387"/>
    </source>
</evidence>
<dbReference type="SUPFAM" id="SSF53955">
    <property type="entry name" value="Lysozyme-like"/>
    <property type="match status" value="1"/>
</dbReference>
<dbReference type="SUPFAM" id="SSF53850">
    <property type="entry name" value="Periplasmic binding protein-like II"/>
    <property type="match status" value="1"/>
</dbReference>
<comment type="domain">
    <text evidence="7">The N-terminal domain does not have lytic activity and probably modulates enzymatic activity. The C-terminal domain is the catalytic active domain.</text>
</comment>
<feature type="region of interest" description="LT domain" evidence="7">
    <location>
        <begin position="274"/>
        <end position="463"/>
    </location>
</feature>
<keyword evidence="5 7" id="KW-0456">Lyase</keyword>
<gene>
    <name evidence="7 9" type="primary">mltF</name>
    <name evidence="9" type="ORF">E5163_12830</name>
</gene>
<dbReference type="GO" id="GO:0009279">
    <property type="term" value="C:cell outer membrane"/>
    <property type="evidence" value="ECO:0007669"/>
    <property type="project" value="UniProtKB-SubCell"/>
</dbReference>
<comment type="similarity">
    <text evidence="7">In the N-terminal section; belongs to the bacterial solute-binding protein 3 family.</text>
</comment>
<evidence type="ECO:0000256" key="2">
    <source>
        <dbReference type="ARBA" id="ARBA00022729"/>
    </source>
</evidence>
<dbReference type="PANTHER" id="PTHR35936:SF32">
    <property type="entry name" value="MEMBRANE-BOUND LYTIC MUREIN TRANSGLYCOSYLASE F"/>
    <property type="match status" value="1"/>
</dbReference>
<organism evidence="9 10">
    <name type="scientific">Marinicauda algicola</name>
    <dbReference type="NCBI Taxonomy" id="2029849"/>
    <lineage>
        <taxon>Bacteria</taxon>
        <taxon>Pseudomonadati</taxon>
        <taxon>Pseudomonadota</taxon>
        <taxon>Alphaproteobacteria</taxon>
        <taxon>Maricaulales</taxon>
        <taxon>Maricaulaceae</taxon>
        <taxon>Marinicauda</taxon>
    </lineage>
</organism>
<dbReference type="HAMAP" id="MF_02016">
    <property type="entry name" value="MltF"/>
    <property type="match status" value="1"/>
</dbReference>
<dbReference type="InterPro" id="IPR008258">
    <property type="entry name" value="Transglycosylase_SLT_dom_1"/>
</dbReference>
<evidence type="ECO:0000256" key="5">
    <source>
        <dbReference type="ARBA" id="ARBA00023239"/>
    </source>
</evidence>
<dbReference type="GO" id="GO:0008933">
    <property type="term" value="F:peptidoglycan lytic transglycosylase activity"/>
    <property type="evidence" value="ECO:0007669"/>
    <property type="project" value="UniProtKB-UniRule"/>
</dbReference>
<evidence type="ECO:0000256" key="4">
    <source>
        <dbReference type="ARBA" id="ARBA00023237"/>
    </source>
</evidence>
<evidence type="ECO:0000256" key="7">
    <source>
        <dbReference type="HAMAP-Rule" id="MF_02016"/>
    </source>
</evidence>
<feature type="chain" id="PRO_5021057636" description="Membrane-bound lytic murein transglycosylase F" evidence="7">
    <location>
        <begin position="23"/>
        <end position="463"/>
    </location>
</feature>
<evidence type="ECO:0000313" key="10">
    <source>
        <dbReference type="Proteomes" id="UP000308054"/>
    </source>
</evidence>
<keyword evidence="2 7" id="KW-0732">Signal</keyword>
<dbReference type="CDD" id="cd01009">
    <property type="entry name" value="PBP2_YfhD_N"/>
    <property type="match status" value="1"/>
</dbReference>
<dbReference type="PROSITE" id="PS51257">
    <property type="entry name" value="PROKAR_LIPOPROTEIN"/>
    <property type="match status" value="1"/>
</dbReference>
<dbReference type="Gene3D" id="1.10.530.10">
    <property type="match status" value="1"/>
</dbReference>
<name>A0A4S2GY51_9PROT</name>
<keyword evidence="6 7" id="KW-0961">Cell wall biogenesis/degradation</keyword>
<dbReference type="SMART" id="SM00062">
    <property type="entry name" value="PBPb"/>
    <property type="match status" value="1"/>
</dbReference>
<evidence type="ECO:0000256" key="3">
    <source>
        <dbReference type="ARBA" id="ARBA00023136"/>
    </source>
</evidence>
<dbReference type="OrthoDB" id="9815002at2"/>
<comment type="subcellular location">
    <subcellularLocation>
        <location evidence="7">Cell outer membrane</location>
        <topology evidence="7">Peripheral membrane protein</topology>
    </subcellularLocation>
    <text evidence="7">Attached to the inner leaflet of the outer membrane.</text>
</comment>
<dbReference type="GO" id="GO:0071555">
    <property type="term" value="P:cell wall organization"/>
    <property type="evidence" value="ECO:0007669"/>
    <property type="project" value="UniProtKB-KW"/>
</dbReference>
<evidence type="ECO:0000313" key="9">
    <source>
        <dbReference type="EMBL" id="TGY87994.1"/>
    </source>
</evidence>
<protein>
    <recommendedName>
        <fullName evidence="7">Membrane-bound lytic murein transglycosylase F</fullName>
        <ecNumber evidence="7">4.2.2.n1</ecNumber>
    </recommendedName>
    <alternativeName>
        <fullName evidence="7">Murein lyase F</fullName>
    </alternativeName>
</protein>
<dbReference type="Pfam" id="PF00497">
    <property type="entry name" value="SBP_bac_3"/>
    <property type="match status" value="1"/>
</dbReference>
<dbReference type="Gene3D" id="3.40.190.10">
    <property type="entry name" value="Periplasmic binding protein-like II"/>
    <property type="match status" value="2"/>
</dbReference>
<evidence type="ECO:0000256" key="6">
    <source>
        <dbReference type="ARBA" id="ARBA00023316"/>
    </source>
</evidence>
<accession>A0A4S2GY51</accession>
<dbReference type="Pfam" id="PF01464">
    <property type="entry name" value="SLT"/>
    <property type="match status" value="1"/>
</dbReference>
<keyword evidence="3 7" id="KW-0472">Membrane</keyword>
<comment type="catalytic activity">
    <reaction evidence="7">
        <text>Exolytic cleavage of the (1-&gt;4)-beta-glycosidic linkage between N-acetylmuramic acid (MurNAc) and N-acetylglucosamine (GlcNAc) residues in peptidoglycan, from either the reducing or the non-reducing ends of the peptidoglycan chains, with concomitant formation of a 1,6-anhydrobond in the MurNAc residue.</text>
        <dbReference type="EC" id="4.2.2.n1"/>
    </reaction>
</comment>
<dbReference type="CDD" id="cd13403">
    <property type="entry name" value="MLTF-like"/>
    <property type="match status" value="1"/>
</dbReference>
<dbReference type="PANTHER" id="PTHR35936">
    <property type="entry name" value="MEMBRANE-BOUND LYTIC MUREIN TRANSGLYCOSYLASE F"/>
    <property type="match status" value="1"/>
</dbReference>
<dbReference type="GO" id="GO:0009253">
    <property type="term" value="P:peptidoglycan catabolic process"/>
    <property type="evidence" value="ECO:0007669"/>
    <property type="project" value="TreeGrafter"/>
</dbReference>
<dbReference type="GO" id="GO:0016998">
    <property type="term" value="P:cell wall macromolecule catabolic process"/>
    <property type="evidence" value="ECO:0007669"/>
    <property type="project" value="UniProtKB-UniRule"/>
</dbReference>
<dbReference type="InterPro" id="IPR023703">
    <property type="entry name" value="MltF"/>
</dbReference>
<feature type="active site" evidence="7">
    <location>
        <position position="320"/>
    </location>
</feature>
<keyword evidence="10" id="KW-1185">Reference proteome</keyword>
<feature type="signal peptide" evidence="7">
    <location>
        <begin position="1"/>
        <end position="22"/>
    </location>
</feature>
<dbReference type="InterPro" id="IPR001638">
    <property type="entry name" value="Solute-binding_3/MltF_N"/>
</dbReference>
<comment type="similarity">
    <text evidence="1">Belongs to the virb1 family.</text>
</comment>
<comment type="caution">
    <text evidence="7">Lacks conserved residue(s) required for the propagation of feature annotation.</text>
</comment>
<keyword evidence="4 7" id="KW-0998">Cell outer membrane</keyword>
<feature type="domain" description="Solute-binding protein family 3/N-terminal" evidence="8">
    <location>
        <begin position="50"/>
        <end position="273"/>
    </location>
</feature>